<dbReference type="AlphaFoldDB" id="A0AAV8WBG4"/>
<organism evidence="2 3">
    <name type="scientific">Exocentrus adspersus</name>
    <dbReference type="NCBI Taxonomy" id="1586481"/>
    <lineage>
        <taxon>Eukaryota</taxon>
        <taxon>Metazoa</taxon>
        <taxon>Ecdysozoa</taxon>
        <taxon>Arthropoda</taxon>
        <taxon>Hexapoda</taxon>
        <taxon>Insecta</taxon>
        <taxon>Pterygota</taxon>
        <taxon>Neoptera</taxon>
        <taxon>Endopterygota</taxon>
        <taxon>Coleoptera</taxon>
        <taxon>Polyphaga</taxon>
        <taxon>Cucujiformia</taxon>
        <taxon>Chrysomeloidea</taxon>
        <taxon>Cerambycidae</taxon>
        <taxon>Lamiinae</taxon>
        <taxon>Acanthocinini</taxon>
        <taxon>Exocentrus</taxon>
    </lineage>
</organism>
<sequence length="98" mass="11488">IGKRGGKGNPEFEKFFLKASKSVPRIGRRNENPPESQNDIPGSNYVETRVKYPTWSELADRYEFDPELFSSPQLLRKLEEEVGDDPSLYDWEKVRLRR</sequence>
<dbReference type="Proteomes" id="UP001159042">
    <property type="component" value="Unassembled WGS sequence"/>
</dbReference>
<evidence type="ECO:0000256" key="1">
    <source>
        <dbReference type="SAM" id="MobiDB-lite"/>
    </source>
</evidence>
<feature type="region of interest" description="Disordered" evidence="1">
    <location>
        <begin position="23"/>
        <end position="45"/>
    </location>
</feature>
<protein>
    <submittedName>
        <fullName evidence="2">Uncharacterized protein</fullName>
    </submittedName>
</protein>
<keyword evidence="3" id="KW-1185">Reference proteome</keyword>
<dbReference type="EMBL" id="JANEYG010000003">
    <property type="protein sequence ID" value="KAJ8923904.1"/>
    <property type="molecule type" value="Genomic_DNA"/>
</dbReference>
<gene>
    <name evidence="2" type="ORF">NQ315_006680</name>
</gene>
<reference evidence="2 3" key="1">
    <citation type="journal article" date="2023" name="Insect Mol. Biol.">
        <title>Genome sequencing provides insights into the evolution of gene families encoding plant cell wall-degrading enzymes in longhorned beetles.</title>
        <authorList>
            <person name="Shin N.R."/>
            <person name="Okamura Y."/>
            <person name="Kirsch R."/>
            <person name="Pauchet Y."/>
        </authorList>
    </citation>
    <scope>NUCLEOTIDE SEQUENCE [LARGE SCALE GENOMIC DNA]</scope>
    <source>
        <strain evidence="2">EAD_L_NR</strain>
    </source>
</reference>
<proteinExistence type="predicted"/>
<accession>A0AAV8WBG4</accession>
<evidence type="ECO:0000313" key="3">
    <source>
        <dbReference type="Proteomes" id="UP001159042"/>
    </source>
</evidence>
<comment type="caution">
    <text evidence="2">The sequence shown here is derived from an EMBL/GenBank/DDBJ whole genome shotgun (WGS) entry which is preliminary data.</text>
</comment>
<name>A0AAV8WBG4_9CUCU</name>
<evidence type="ECO:0000313" key="2">
    <source>
        <dbReference type="EMBL" id="KAJ8923904.1"/>
    </source>
</evidence>
<feature type="non-terminal residue" evidence="2">
    <location>
        <position position="1"/>
    </location>
</feature>